<dbReference type="RefSeq" id="XP_033535003.1">
    <property type="nucleotide sequence ID" value="XM_033675670.1"/>
</dbReference>
<dbReference type="InterPro" id="IPR026992">
    <property type="entry name" value="DIOX_N"/>
</dbReference>
<dbReference type="GeneID" id="54416240"/>
<feature type="domain" description="Fe2OG dioxygenase" evidence="4">
    <location>
        <begin position="172"/>
        <end position="289"/>
    </location>
</feature>
<protein>
    <submittedName>
        <fullName evidence="5 7">Clavaminate synthase-like protein</fullName>
    </submittedName>
</protein>
<dbReference type="InterPro" id="IPR005123">
    <property type="entry name" value="Oxoglu/Fe-dep_dioxygenase_dom"/>
</dbReference>
<dbReference type="InterPro" id="IPR027443">
    <property type="entry name" value="IPNS-like_sf"/>
</dbReference>
<feature type="non-terminal residue" evidence="5">
    <location>
        <position position="328"/>
    </location>
</feature>
<dbReference type="OrthoDB" id="288590at2759"/>
<sequence>LPLIDISPFLTWKASPDSRAHIAAHLAAACRTHGAFYLTGHGIPRATTSHLLSLARRFFLENSPAEKAQIARQAPGAGDEDGVRGYQARGGDVVGRRRSWREVVDVYREGGGGAADGLLEGRERWPERHEEMREAVEGYVGRVRGVGRAVVRAMGVALGLGVGVGVLEGGTEGAWVLRLVGYPSLPEEGEENGEDEKEGDGDDGEQYSCDAHTDYGCVTLLLADATAAALQVQLKDGTWIDANPIDDAYIVTIGDIMERWTNGVWQSTTHRVIHRGDTYRVNVPFFFEPALDAVIRPLDACIKASGEPPKYGKIVYRDHLFAKMKGNF</sequence>
<reference evidence="7" key="3">
    <citation type="submission" date="2025-04" db="UniProtKB">
        <authorList>
            <consortium name="RefSeq"/>
        </authorList>
    </citation>
    <scope>IDENTIFICATION</scope>
    <source>
        <strain evidence="7">CBS 781.70</strain>
    </source>
</reference>
<evidence type="ECO:0000259" key="4">
    <source>
        <dbReference type="PROSITE" id="PS51471"/>
    </source>
</evidence>
<keyword evidence="2" id="KW-0560">Oxidoreductase</keyword>
<feature type="region of interest" description="Disordered" evidence="3">
    <location>
        <begin position="186"/>
        <end position="208"/>
    </location>
</feature>
<dbReference type="Pfam" id="PF03171">
    <property type="entry name" value="2OG-FeII_Oxy"/>
    <property type="match status" value="1"/>
</dbReference>
<dbReference type="Pfam" id="PF14226">
    <property type="entry name" value="DIOX_N"/>
    <property type="match status" value="1"/>
</dbReference>
<evidence type="ECO:0000313" key="5">
    <source>
        <dbReference type="EMBL" id="KAF1813372.1"/>
    </source>
</evidence>
<dbReference type="InterPro" id="IPR050231">
    <property type="entry name" value="Iron_ascorbate_oxido_reductase"/>
</dbReference>
<comment type="similarity">
    <text evidence="1 2">Belongs to the iron/ascorbate-dependent oxidoreductase family.</text>
</comment>
<dbReference type="Gene3D" id="2.60.120.330">
    <property type="entry name" value="B-lactam Antibiotic, Isopenicillin N Synthase, Chain"/>
    <property type="match status" value="1"/>
</dbReference>
<evidence type="ECO:0000313" key="7">
    <source>
        <dbReference type="RefSeq" id="XP_033535003.1"/>
    </source>
</evidence>
<evidence type="ECO:0000256" key="3">
    <source>
        <dbReference type="SAM" id="MobiDB-lite"/>
    </source>
</evidence>
<dbReference type="GO" id="GO:0044283">
    <property type="term" value="P:small molecule biosynthetic process"/>
    <property type="evidence" value="ECO:0007669"/>
    <property type="project" value="UniProtKB-ARBA"/>
</dbReference>
<organism evidence="5">
    <name type="scientific">Eremomyces bilateralis CBS 781.70</name>
    <dbReference type="NCBI Taxonomy" id="1392243"/>
    <lineage>
        <taxon>Eukaryota</taxon>
        <taxon>Fungi</taxon>
        <taxon>Dikarya</taxon>
        <taxon>Ascomycota</taxon>
        <taxon>Pezizomycotina</taxon>
        <taxon>Dothideomycetes</taxon>
        <taxon>Dothideomycetes incertae sedis</taxon>
        <taxon>Eremomycetales</taxon>
        <taxon>Eremomycetaceae</taxon>
        <taxon>Eremomyces</taxon>
    </lineage>
</organism>
<dbReference type="AlphaFoldDB" id="A0A6G1G5T2"/>
<dbReference type="GO" id="GO:0046872">
    <property type="term" value="F:metal ion binding"/>
    <property type="evidence" value="ECO:0007669"/>
    <property type="project" value="UniProtKB-KW"/>
</dbReference>
<dbReference type="InterPro" id="IPR044861">
    <property type="entry name" value="IPNS-like_FE2OG_OXY"/>
</dbReference>
<accession>A0A6G1G5T2</accession>
<name>A0A6G1G5T2_9PEZI</name>
<evidence type="ECO:0000256" key="2">
    <source>
        <dbReference type="RuleBase" id="RU003682"/>
    </source>
</evidence>
<feature type="compositionally biased region" description="Acidic residues" evidence="3">
    <location>
        <begin position="187"/>
        <end position="205"/>
    </location>
</feature>
<keyword evidence="2" id="KW-0408">Iron</keyword>
<feature type="non-terminal residue" evidence="5">
    <location>
        <position position="1"/>
    </location>
</feature>
<proteinExistence type="inferred from homology"/>
<keyword evidence="6" id="KW-1185">Reference proteome</keyword>
<dbReference type="PANTHER" id="PTHR47990">
    <property type="entry name" value="2-OXOGLUTARATE (2OG) AND FE(II)-DEPENDENT OXYGENASE SUPERFAMILY PROTEIN-RELATED"/>
    <property type="match status" value="1"/>
</dbReference>
<dbReference type="Proteomes" id="UP000504638">
    <property type="component" value="Unplaced"/>
</dbReference>
<dbReference type="SUPFAM" id="SSF51197">
    <property type="entry name" value="Clavaminate synthase-like"/>
    <property type="match status" value="1"/>
</dbReference>
<keyword evidence="2" id="KW-0479">Metal-binding</keyword>
<evidence type="ECO:0000256" key="1">
    <source>
        <dbReference type="ARBA" id="ARBA00008056"/>
    </source>
</evidence>
<dbReference type="GO" id="GO:0016491">
    <property type="term" value="F:oxidoreductase activity"/>
    <property type="evidence" value="ECO:0007669"/>
    <property type="project" value="UniProtKB-KW"/>
</dbReference>
<reference evidence="5 7" key="1">
    <citation type="submission" date="2020-01" db="EMBL/GenBank/DDBJ databases">
        <authorList>
            <consortium name="DOE Joint Genome Institute"/>
            <person name="Haridas S."/>
            <person name="Albert R."/>
            <person name="Binder M."/>
            <person name="Bloem J."/>
            <person name="Labutti K."/>
            <person name="Salamov A."/>
            <person name="Andreopoulos B."/>
            <person name="Baker S.E."/>
            <person name="Barry K."/>
            <person name="Bills G."/>
            <person name="Bluhm B.H."/>
            <person name="Cannon C."/>
            <person name="Castanera R."/>
            <person name="Culley D.E."/>
            <person name="Daum C."/>
            <person name="Ezra D."/>
            <person name="Gonzalez J.B."/>
            <person name="Henrissat B."/>
            <person name="Kuo A."/>
            <person name="Liang C."/>
            <person name="Lipzen A."/>
            <person name="Lutzoni F."/>
            <person name="Magnuson J."/>
            <person name="Mondo S."/>
            <person name="Nolan M."/>
            <person name="Ohm R."/>
            <person name="Pangilinan J."/>
            <person name="Park H.-J."/>
            <person name="Ramirez L."/>
            <person name="Alfaro M."/>
            <person name="Sun H."/>
            <person name="Tritt A."/>
            <person name="Yoshinaga Y."/>
            <person name="Zwiers L.-H."/>
            <person name="Turgeon B.G."/>
            <person name="Goodwin S.B."/>
            <person name="Spatafora J.W."/>
            <person name="Crous P.W."/>
            <person name="Grigoriev I.V."/>
        </authorList>
    </citation>
    <scope>NUCLEOTIDE SEQUENCE</scope>
    <source>
        <strain evidence="5 7">CBS 781.70</strain>
    </source>
</reference>
<gene>
    <name evidence="5 7" type="ORF">P152DRAFT_378421</name>
</gene>
<dbReference type="PROSITE" id="PS51471">
    <property type="entry name" value="FE2OG_OXY"/>
    <property type="match status" value="1"/>
</dbReference>
<dbReference type="EMBL" id="ML975155">
    <property type="protein sequence ID" value="KAF1813372.1"/>
    <property type="molecule type" value="Genomic_DNA"/>
</dbReference>
<evidence type="ECO:0000313" key="6">
    <source>
        <dbReference type="Proteomes" id="UP000504638"/>
    </source>
</evidence>
<reference evidence="7" key="2">
    <citation type="submission" date="2020-04" db="EMBL/GenBank/DDBJ databases">
        <authorList>
            <consortium name="NCBI Genome Project"/>
        </authorList>
    </citation>
    <scope>NUCLEOTIDE SEQUENCE</scope>
    <source>
        <strain evidence="7">CBS 781.70</strain>
    </source>
</reference>